<dbReference type="Pfam" id="PF07653">
    <property type="entry name" value="SH3_2"/>
    <property type="match status" value="1"/>
</dbReference>
<dbReference type="InterPro" id="IPR008144">
    <property type="entry name" value="Guanylate_kin-like_dom"/>
</dbReference>
<dbReference type="InterPro" id="IPR050716">
    <property type="entry name" value="MAGUK"/>
</dbReference>
<dbReference type="InterPro" id="IPR008145">
    <property type="entry name" value="GK/Ca_channel_bsu"/>
</dbReference>
<evidence type="ECO:0000259" key="10">
    <source>
        <dbReference type="PROSITE" id="PS51022"/>
    </source>
</evidence>
<dbReference type="InterPro" id="IPR027417">
    <property type="entry name" value="P-loop_NTPase"/>
</dbReference>
<dbReference type="InterPro" id="IPR036034">
    <property type="entry name" value="PDZ_sf"/>
</dbReference>
<dbReference type="CDD" id="cd10832">
    <property type="entry name" value="PDZ_MPP6-MPP2-like"/>
    <property type="match status" value="1"/>
</dbReference>
<dbReference type="EMBL" id="JAINUG010000008">
    <property type="protein sequence ID" value="KAJ8415904.1"/>
    <property type="molecule type" value="Genomic_DNA"/>
</dbReference>
<keyword evidence="12" id="KW-1185">Reference proteome</keyword>
<dbReference type="Gene3D" id="1.10.287.650">
    <property type="entry name" value="L27 domain"/>
    <property type="match status" value="1"/>
</dbReference>
<dbReference type="SUPFAM" id="SSF52540">
    <property type="entry name" value="P-loop containing nucleoside triphosphate hydrolases"/>
    <property type="match status" value="1"/>
</dbReference>
<dbReference type="GO" id="GO:0016020">
    <property type="term" value="C:membrane"/>
    <property type="evidence" value="ECO:0007669"/>
    <property type="project" value="UniProtKB-SubCell"/>
</dbReference>
<evidence type="ECO:0000259" key="9">
    <source>
        <dbReference type="PROSITE" id="PS50106"/>
    </source>
</evidence>
<dbReference type="Gene3D" id="3.40.50.300">
    <property type="entry name" value="P-loop containing nucleotide triphosphate hydrolases"/>
    <property type="match status" value="1"/>
</dbReference>
<evidence type="ECO:0000259" key="8">
    <source>
        <dbReference type="PROSITE" id="PS50052"/>
    </source>
</evidence>
<dbReference type="PANTHER" id="PTHR23122">
    <property type="entry name" value="MEMBRANE-ASSOCIATED GUANYLATE KINASE MAGUK"/>
    <property type="match status" value="1"/>
</dbReference>
<proteinExistence type="inferred from homology"/>
<dbReference type="InterPro" id="IPR036892">
    <property type="entry name" value="L27_dom_sf"/>
</dbReference>
<evidence type="ECO:0000313" key="11">
    <source>
        <dbReference type="EMBL" id="KAJ8415904.1"/>
    </source>
</evidence>
<dbReference type="InterPro" id="IPR014775">
    <property type="entry name" value="L27_C"/>
</dbReference>
<evidence type="ECO:0000256" key="1">
    <source>
        <dbReference type="ARBA" id="ARBA00004370"/>
    </source>
</evidence>
<dbReference type="SMART" id="SM00569">
    <property type="entry name" value="L27"/>
    <property type="match status" value="2"/>
</dbReference>
<name>A0AAD7X1E8_9TELE</name>
<evidence type="ECO:0008006" key="13">
    <source>
        <dbReference type="Google" id="ProtNLM"/>
    </source>
</evidence>
<dbReference type="Gene3D" id="2.30.30.40">
    <property type="entry name" value="SH3 Domains"/>
    <property type="match status" value="1"/>
</dbReference>
<dbReference type="PROSITE" id="PS51022">
    <property type="entry name" value="L27"/>
    <property type="match status" value="2"/>
</dbReference>
<dbReference type="Proteomes" id="UP001221898">
    <property type="component" value="Unassembled WGS sequence"/>
</dbReference>
<comment type="subcellular location">
    <subcellularLocation>
        <location evidence="1">Membrane</location>
    </subcellularLocation>
</comment>
<dbReference type="FunFam" id="2.30.30.40:FF:000069">
    <property type="entry name" value="MAGUK p55 subfamily member 6"/>
    <property type="match status" value="1"/>
</dbReference>
<dbReference type="SMART" id="SM00326">
    <property type="entry name" value="SH3"/>
    <property type="match status" value="1"/>
</dbReference>
<sequence length="551" mass="61665">MTVANGKSATAMQQVLDNLSDLPPSTGAKDIDLIFLRGIMESPIVRSLAKAHERLEDAKLEAVRDNNVELVTEILEDISSMSSQDTNAAELSRILKEPHFQSLLEAHDMVASKSYEAPPSNSEVINDVTANNALMHADSVRMIGIQKKTGEPLGVTFRVEKGDLVIARILHGGMIDRQGLLHVGDIIKEVNGHDVGSNPKELQELLKDCNGGITLKILPSYRDSPAPAQVFLKPHFNYNPATDNLIPCKEAGLVFSRGDILQIVNREDPNWWQARNVVGGNTGLVPSQFLEEKRKAFVRRDWDGSGSLCGTMTGKKKKKMMYLTAKNAEFDRHELQIYEEVAKMPPFQRKTLVLIGAQGVGRRSLKNRLILLTPNFFGTTVPFTSRRPREEERDGQSYRFVTRVEMESDIKASRYLEHGEYDGNLYGTKIDSIHEVVDTGRTCILDVNPQALKVLKTSEFMPYVVFIAAPELDTLRAMHKAVVDAGITTKLLTDTDLKKTVDESGRIQRAYSHYFDLTIMNNNLDKAFEELQAAVSRLCTDPQWVPVNWVY</sequence>
<evidence type="ECO:0000313" key="12">
    <source>
        <dbReference type="Proteomes" id="UP001221898"/>
    </source>
</evidence>
<dbReference type="FunFam" id="2.30.42.10:FF:000047">
    <property type="entry name" value="MAGUK p55 subfamily member 6"/>
    <property type="match status" value="1"/>
</dbReference>
<evidence type="ECO:0000256" key="6">
    <source>
        <dbReference type="PROSITE-ProRule" id="PRU00192"/>
    </source>
</evidence>
<accession>A0AAD7X1E8</accession>
<dbReference type="PROSITE" id="PS50052">
    <property type="entry name" value="GUANYLATE_KINASE_2"/>
    <property type="match status" value="1"/>
</dbReference>
<dbReference type="SUPFAM" id="SSF50044">
    <property type="entry name" value="SH3-domain"/>
    <property type="match status" value="1"/>
</dbReference>
<dbReference type="PROSITE" id="PS50002">
    <property type="entry name" value="SH3"/>
    <property type="match status" value="1"/>
</dbReference>
<dbReference type="GO" id="GO:0043226">
    <property type="term" value="C:organelle"/>
    <property type="evidence" value="ECO:0007669"/>
    <property type="project" value="UniProtKB-ARBA"/>
</dbReference>
<protein>
    <recommendedName>
        <fullName evidence="13">MAGUK p55 subfamily member 6-like</fullName>
    </recommendedName>
</protein>
<dbReference type="InterPro" id="IPR004172">
    <property type="entry name" value="L27_dom"/>
</dbReference>
<dbReference type="SUPFAM" id="SSF50156">
    <property type="entry name" value="PDZ domain-like"/>
    <property type="match status" value="1"/>
</dbReference>
<dbReference type="PROSITE" id="PS50106">
    <property type="entry name" value="PDZ"/>
    <property type="match status" value="1"/>
</dbReference>
<dbReference type="InterPro" id="IPR001452">
    <property type="entry name" value="SH3_domain"/>
</dbReference>
<dbReference type="CDD" id="cd11862">
    <property type="entry name" value="SH3_MPP"/>
    <property type="match status" value="1"/>
</dbReference>
<evidence type="ECO:0000256" key="3">
    <source>
        <dbReference type="ARBA" id="ARBA00022443"/>
    </source>
</evidence>
<dbReference type="SMART" id="SM00072">
    <property type="entry name" value="GuKc"/>
    <property type="match status" value="1"/>
</dbReference>
<dbReference type="AlphaFoldDB" id="A0AAD7X1E8"/>
<evidence type="ECO:0000256" key="5">
    <source>
        <dbReference type="ARBA" id="ARBA00023136"/>
    </source>
</evidence>
<dbReference type="Pfam" id="PF00625">
    <property type="entry name" value="Guanylate_kin"/>
    <property type="match status" value="1"/>
</dbReference>
<reference evidence="11" key="1">
    <citation type="journal article" date="2023" name="Science">
        <title>Genome structures resolve the early diversification of teleost fishes.</title>
        <authorList>
            <person name="Parey E."/>
            <person name="Louis A."/>
            <person name="Montfort J."/>
            <person name="Bouchez O."/>
            <person name="Roques C."/>
            <person name="Iampietro C."/>
            <person name="Lluch J."/>
            <person name="Castinel A."/>
            <person name="Donnadieu C."/>
            <person name="Desvignes T."/>
            <person name="Floi Bucao C."/>
            <person name="Jouanno E."/>
            <person name="Wen M."/>
            <person name="Mejri S."/>
            <person name="Dirks R."/>
            <person name="Jansen H."/>
            <person name="Henkel C."/>
            <person name="Chen W.J."/>
            <person name="Zahm M."/>
            <person name="Cabau C."/>
            <person name="Klopp C."/>
            <person name="Thompson A.W."/>
            <person name="Robinson-Rechavi M."/>
            <person name="Braasch I."/>
            <person name="Lecointre G."/>
            <person name="Bobe J."/>
            <person name="Postlethwait J.H."/>
            <person name="Berthelot C."/>
            <person name="Roest Crollius H."/>
            <person name="Guiguen Y."/>
        </authorList>
    </citation>
    <scope>NUCLEOTIDE SEQUENCE</scope>
    <source>
        <strain evidence="11">NC1722</strain>
    </source>
</reference>
<dbReference type="Gene3D" id="2.30.42.10">
    <property type="match status" value="1"/>
</dbReference>
<feature type="domain" description="L27" evidence="10">
    <location>
        <begin position="60"/>
        <end position="118"/>
    </location>
</feature>
<organism evidence="11 12">
    <name type="scientific">Aldrovandia affinis</name>
    <dbReference type="NCBI Taxonomy" id="143900"/>
    <lineage>
        <taxon>Eukaryota</taxon>
        <taxon>Metazoa</taxon>
        <taxon>Chordata</taxon>
        <taxon>Craniata</taxon>
        <taxon>Vertebrata</taxon>
        <taxon>Euteleostomi</taxon>
        <taxon>Actinopterygii</taxon>
        <taxon>Neopterygii</taxon>
        <taxon>Teleostei</taxon>
        <taxon>Notacanthiformes</taxon>
        <taxon>Halosauridae</taxon>
        <taxon>Aldrovandia</taxon>
    </lineage>
</organism>
<feature type="domain" description="L27" evidence="10">
    <location>
        <begin position="8"/>
        <end position="59"/>
    </location>
</feature>
<dbReference type="FunFam" id="3.30.63.10:FF:000002">
    <property type="entry name" value="Guanylate kinase 1"/>
    <property type="match status" value="1"/>
</dbReference>
<dbReference type="InterPro" id="IPR036028">
    <property type="entry name" value="SH3-like_dom_sf"/>
</dbReference>
<dbReference type="SUPFAM" id="SSF101288">
    <property type="entry name" value="L27 domain"/>
    <property type="match status" value="1"/>
</dbReference>
<feature type="domain" description="PDZ" evidence="9">
    <location>
        <begin position="142"/>
        <end position="221"/>
    </location>
</feature>
<evidence type="ECO:0000256" key="2">
    <source>
        <dbReference type="ARBA" id="ARBA00007014"/>
    </source>
</evidence>
<dbReference type="SMART" id="SM00228">
    <property type="entry name" value="PDZ"/>
    <property type="match status" value="1"/>
</dbReference>
<dbReference type="CDD" id="cd00071">
    <property type="entry name" value="GMPK"/>
    <property type="match status" value="1"/>
</dbReference>
<keyword evidence="5" id="KW-0472">Membrane</keyword>
<dbReference type="FunFam" id="3.40.50.300:FF:000146">
    <property type="entry name" value="MAGUK p55 subfamily member 6 isoform X1"/>
    <property type="match status" value="1"/>
</dbReference>
<dbReference type="Pfam" id="PF00595">
    <property type="entry name" value="PDZ"/>
    <property type="match status" value="1"/>
</dbReference>
<evidence type="ECO:0000259" key="7">
    <source>
        <dbReference type="PROSITE" id="PS50002"/>
    </source>
</evidence>
<dbReference type="Pfam" id="PF02828">
    <property type="entry name" value="L27"/>
    <property type="match status" value="2"/>
</dbReference>
<dbReference type="PROSITE" id="PS00856">
    <property type="entry name" value="GUANYLATE_KINASE_1"/>
    <property type="match status" value="1"/>
</dbReference>
<dbReference type="InterPro" id="IPR020590">
    <property type="entry name" value="Guanylate_kinase_CS"/>
</dbReference>
<comment type="caution">
    <text evidence="11">The sequence shown here is derived from an EMBL/GenBank/DDBJ whole genome shotgun (WGS) entry which is preliminary data.</text>
</comment>
<gene>
    <name evidence="11" type="ORF">AAFF_G00404610</name>
</gene>
<feature type="domain" description="SH3" evidence="7">
    <location>
        <begin position="227"/>
        <end position="295"/>
    </location>
</feature>
<comment type="similarity">
    <text evidence="2">Belongs to the MAGUK family.</text>
</comment>
<feature type="domain" description="Guanylate kinase-like" evidence="8">
    <location>
        <begin position="349"/>
        <end position="536"/>
    </location>
</feature>
<evidence type="ECO:0000256" key="4">
    <source>
        <dbReference type="ARBA" id="ARBA00022553"/>
    </source>
</evidence>
<keyword evidence="4" id="KW-0597">Phosphoprotein</keyword>
<keyword evidence="3 6" id="KW-0728">SH3 domain</keyword>
<dbReference type="InterPro" id="IPR001478">
    <property type="entry name" value="PDZ"/>
</dbReference>